<evidence type="ECO:0000313" key="3">
    <source>
        <dbReference type="Proteomes" id="UP000252770"/>
    </source>
</evidence>
<dbReference type="CDD" id="cd02955">
    <property type="entry name" value="SSP411"/>
    <property type="match status" value="1"/>
</dbReference>
<dbReference type="InterPro" id="IPR024705">
    <property type="entry name" value="Ssp411"/>
</dbReference>
<dbReference type="GO" id="GO:0005975">
    <property type="term" value="P:carbohydrate metabolic process"/>
    <property type="evidence" value="ECO:0007669"/>
    <property type="project" value="InterPro"/>
</dbReference>
<dbReference type="PANTHER" id="PTHR42899:SF1">
    <property type="entry name" value="SPERMATOGENESIS-ASSOCIATED PROTEIN 20"/>
    <property type="match status" value="1"/>
</dbReference>
<dbReference type="EMBL" id="QOUI01000001">
    <property type="protein sequence ID" value="RCK71465.1"/>
    <property type="molecule type" value="Genomic_DNA"/>
</dbReference>
<dbReference type="Gene3D" id="3.40.30.10">
    <property type="entry name" value="Glutaredoxin"/>
    <property type="match status" value="1"/>
</dbReference>
<feature type="domain" description="Spermatogenesis-associated protein 20-like TRX" evidence="1">
    <location>
        <begin position="3"/>
        <end position="163"/>
    </location>
</feature>
<dbReference type="SUPFAM" id="SSF48208">
    <property type="entry name" value="Six-hairpin glycosidases"/>
    <property type="match status" value="1"/>
</dbReference>
<protein>
    <submittedName>
        <fullName evidence="2">Thioredoxin domain-containing protein</fullName>
    </submittedName>
</protein>
<dbReference type="Gene3D" id="1.50.10.10">
    <property type="match status" value="2"/>
</dbReference>
<dbReference type="InterPro" id="IPR008928">
    <property type="entry name" value="6-hairpin_glycosidase_sf"/>
</dbReference>
<dbReference type="AlphaFoldDB" id="A0A367YZY1"/>
<dbReference type="PANTHER" id="PTHR42899">
    <property type="entry name" value="SPERMATOGENESIS-ASSOCIATED PROTEIN 20"/>
    <property type="match status" value="1"/>
</dbReference>
<dbReference type="Pfam" id="PF03190">
    <property type="entry name" value="Thioredox_DsbH"/>
    <property type="match status" value="1"/>
</dbReference>
<gene>
    <name evidence="2" type="ORF">DT076_00490</name>
</gene>
<dbReference type="InterPro" id="IPR036249">
    <property type="entry name" value="Thioredoxin-like_sf"/>
</dbReference>
<evidence type="ECO:0000259" key="1">
    <source>
        <dbReference type="Pfam" id="PF03190"/>
    </source>
</evidence>
<dbReference type="InterPro" id="IPR004879">
    <property type="entry name" value="Ssp411-like_TRX"/>
</dbReference>
<comment type="caution">
    <text evidence="2">The sequence shown here is derived from an EMBL/GenBank/DDBJ whole genome shotgun (WGS) entry which is preliminary data.</text>
</comment>
<dbReference type="PIRSF" id="PIRSF006402">
    <property type="entry name" value="UCP006402_thioredoxin"/>
    <property type="match status" value="1"/>
</dbReference>
<sequence>MVNRLSDATSPYLLQHADNPVHWWPWGPEAFAEARRRDVPVFLSIGYAACHWCHVMAHESFEDEATAAVLNEGFVAVKVDREERPDVDAVYMSATTALTGQGGWPMSVFLTPDGLPFHAGTYFPPRPVHGMPSFTQLLDAVTEAWRDRREEVVQSAGSISSQLAQIASPRLPGAVGEPELEQALQRLAGEFDAERGGFGPAPKFPPSMVLEALLRAGDERSLAMVADTCRAMALGGMYDQLGGGFARYSVDADWVVPHFEKMLYDNALLLGAYTHWWCRSGDPLAARVVAETVAWLERELRTPQGAFASSLDADSPDDGVLGTPGRSREGAYYVWTPERLRQVLGEEDADWVAELTSVTRAGTFEDGTSTLQLRGDVALERWTPLRERLREARDGRPRPGRDDKVVAAWNGWLVASLVDAAGVFDRPEWLDLAREALTHVWQVHHVDGRLRRTSRDGRVGDSDAVLEDVAALVLAAVRLAAADADGRWLERATVLAEHLVGAFGDGEGGFFDTADDGEQLYLRPRDSTDNATPSGLSTTVHALAELSALSGDPRWDEVAERAAAGAGGLVPRAPRFAGWLLADAVTRLRRPRVEVAVVGEPGDPRVAQLARTARVQAPAGSVVVAGRPDAPGMPLLADRPLVDGRPAAYVCRGFVCRLPVTDVEALSAELAAV</sequence>
<keyword evidence="3" id="KW-1185">Reference proteome</keyword>
<dbReference type="SUPFAM" id="SSF52833">
    <property type="entry name" value="Thioredoxin-like"/>
    <property type="match status" value="1"/>
</dbReference>
<organism evidence="2 3">
    <name type="scientific">Desertihabitans brevis</name>
    <dbReference type="NCBI Taxonomy" id="2268447"/>
    <lineage>
        <taxon>Bacteria</taxon>
        <taxon>Bacillati</taxon>
        <taxon>Actinomycetota</taxon>
        <taxon>Actinomycetes</taxon>
        <taxon>Propionibacteriales</taxon>
        <taxon>Propionibacteriaceae</taxon>
        <taxon>Desertihabitans</taxon>
    </lineage>
</organism>
<dbReference type="Proteomes" id="UP000252770">
    <property type="component" value="Unassembled WGS sequence"/>
</dbReference>
<accession>A0A367YZY1</accession>
<evidence type="ECO:0000313" key="2">
    <source>
        <dbReference type="EMBL" id="RCK71465.1"/>
    </source>
</evidence>
<proteinExistence type="predicted"/>
<dbReference type="InterPro" id="IPR012341">
    <property type="entry name" value="6hp_glycosidase-like_sf"/>
</dbReference>
<name>A0A367YZY1_9ACTN</name>
<reference evidence="2 3" key="1">
    <citation type="submission" date="2018-07" db="EMBL/GenBank/DDBJ databases">
        <title>Desertimonas flava gen. nov. sp. nov.</title>
        <authorList>
            <person name="Liu S."/>
        </authorList>
    </citation>
    <scope>NUCLEOTIDE SEQUENCE [LARGE SCALE GENOMIC DNA]</scope>
    <source>
        <strain evidence="2 3">16Sb5-5</strain>
    </source>
</reference>